<gene>
    <name evidence="2" type="ORF">B0H17DRAFT_1209695</name>
</gene>
<proteinExistence type="predicted"/>
<protein>
    <submittedName>
        <fullName evidence="2">Uncharacterized protein</fullName>
    </submittedName>
</protein>
<comment type="caution">
    <text evidence="2">The sequence shown here is derived from an EMBL/GenBank/DDBJ whole genome shotgun (WGS) entry which is preliminary data.</text>
</comment>
<dbReference type="Proteomes" id="UP001221757">
    <property type="component" value="Unassembled WGS sequence"/>
</dbReference>
<organism evidence="2 3">
    <name type="scientific">Mycena rosella</name>
    <name type="common">Pink bonnet</name>
    <name type="synonym">Agaricus rosellus</name>
    <dbReference type="NCBI Taxonomy" id="1033263"/>
    <lineage>
        <taxon>Eukaryota</taxon>
        <taxon>Fungi</taxon>
        <taxon>Dikarya</taxon>
        <taxon>Basidiomycota</taxon>
        <taxon>Agaricomycotina</taxon>
        <taxon>Agaricomycetes</taxon>
        <taxon>Agaricomycetidae</taxon>
        <taxon>Agaricales</taxon>
        <taxon>Marasmiineae</taxon>
        <taxon>Mycenaceae</taxon>
        <taxon>Mycena</taxon>
    </lineage>
</organism>
<reference evidence="2" key="1">
    <citation type="submission" date="2023-03" db="EMBL/GenBank/DDBJ databases">
        <title>Massive genome expansion in bonnet fungi (Mycena s.s.) driven by repeated elements and novel gene families across ecological guilds.</title>
        <authorList>
            <consortium name="Lawrence Berkeley National Laboratory"/>
            <person name="Harder C.B."/>
            <person name="Miyauchi S."/>
            <person name="Viragh M."/>
            <person name="Kuo A."/>
            <person name="Thoen E."/>
            <person name="Andreopoulos B."/>
            <person name="Lu D."/>
            <person name="Skrede I."/>
            <person name="Drula E."/>
            <person name="Henrissat B."/>
            <person name="Morin E."/>
            <person name="Kohler A."/>
            <person name="Barry K."/>
            <person name="LaButti K."/>
            <person name="Morin E."/>
            <person name="Salamov A."/>
            <person name="Lipzen A."/>
            <person name="Mereny Z."/>
            <person name="Hegedus B."/>
            <person name="Baldrian P."/>
            <person name="Stursova M."/>
            <person name="Weitz H."/>
            <person name="Taylor A."/>
            <person name="Grigoriev I.V."/>
            <person name="Nagy L.G."/>
            <person name="Martin F."/>
            <person name="Kauserud H."/>
        </authorList>
    </citation>
    <scope>NUCLEOTIDE SEQUENCE</scope>
    <source>
        <strain evidence="2">CBHHK067</strain>
    </source>
</reference>
<dbReference type="AlphaFoldDB" id="A0AAD7CY96"/>
<evidence type="ECO:0000256" key="1">
    <source>
        <dbReference type="SAM" id="MobiDB-lite"/>
    </source>
</evidence>
<evidence type="ECO:0000313" key="2">
    <source>
        <dbReference type="EMBL" id="KAJ7669141.1"/>
    </source>
</evidence>
<sequence>MSGPLFHQEHKSKYHTPQPRLRIPTQASNRQILFYETPHQAANMSEILTPMIDSSASITPSTSTSSRRRSGTLRERCGFTLWLSFAPAFPCILAKGPIGPTAGNLPRRKRSSVVSLDLPAPVDLNAIRTEYFS</sequence>
<evidence type="ECO:0000313" key="3">
    <source>
        <dbReference type="Proteomes" id="UP001221757"/>
    </source>
</evidence>
<name>A0AAD7CY96_MYCRO</name>
<keyword evidence="3" id="KW-1185">Reference proteome</keyword>
<feature type="region of interest" description="Disordered" evidence="1">
    <location>
        <begin position="1"/>
        <end position="22"/>
    </location>
</feature>
<dbReference type="EMBL" id="JARKIE010000188">
    <property type="protein sequence ID" value="KAJ7669141.1"/>
    <property type="molecule type" value="Genomic_DNA"/>
</dbReference>
<accession>A0AAD7CY96</accession>